<name>A0A6S7E440_9BURK</name>
<comment type="subcellular location">
    <subcellularLocation>
        <location evidence="1">Cell membrane</location>
        <topology evidence="1">Multi-pass membrane protein</topology>
    </subcellularLocation>
</comment>
<keyword evidence="5 7" id="KW-0472">Membrane</keyword>
<gene>
    <name evidence="9" type="ORF">LMG26788_04015</name>
</gene>
<dbReference type="PANTHER" id="PTHR35007">
    <property type="entry name" value="INTEGRAL MEMBRANE PROTEIN-RELATED"/>
    <property type="match status" value="1"/>
</dbReference>
<feature type="transmembrane region" description="Helical" evidence="7">
    <location>
        <begin position="12"/>
        <end position="32"/>
    </location>
</feature>
<feature type="transmembrane region" description="Helical" evidence="7">
    <location>
        <begin position="302"/>
        <end position="325"/>
    </location>
</feature>
<evidence type="ECO:0000313" key="10">
    <source>
        <dbReference type="Proteomes" id="UP000494203"/>
    </source>
</evidence>
<dbReference type="Proteomes" id="UP000494203">
    <property type="component" value="Unassembled WGS sequence"/>
</dbReference>
<evidence type="ECO:0000259" key="8">
    <source>
        <dbReference type="Pfam" id="PF00482"/>
    </source>
</evidence>
<evidence type="ECO:0000256" key="2">
    <source>
        <dbReference type="ARBA" id="ARBA00022475"/>
    </source>
</evidence>
<evidence type="ECO:0000256" key="3">
    <source>
        <dbReference type="ARBA" id="ARBA00022692"/>
    </source>
</evidence>
<keyword evidence="4 7" id="KW-1133">Transmembrane helix</keyword>
<protein>
    <recommendedName>
        <fullName evidence="8">Type II secretion system protein GspF domain-containing protein</fullName>
    </recommendedName>
</protein>
<dbReference type="RefSeq" id="WP_175132715.1">
    <property type="nucleotide sequence ID" value="NZ_CADIJV010000007.1"/>
</dbReference>
<feature type="transmembrane region" description="Helical" evidence="7">
    <location>
        <begin position="121"/>
        <end position="141"/>
    </location>
</feature>
<keyword evidence="3 7" id="KW-0812">Transmembrane</keyword>
<dbReference type="AlphaFoldDB" id="A0A6S7E440"/>
<keyword evidence="2" id="KW-1003">Cell membrane</keyword>
<keyword evidence="10" id="KW-1185">Reference proteome</keyword>
<organism evidence="9 10">
    <name type="scientific">Achromobacter pulmonis</name>
    <dbReference type="NCBI Taxonomy" id="1389932"/>
    <lineage>
        <taxon>Bacteria</taxon>
        <taxon>Pseudomonadati</taxon>
        <taxon>Pseudomonadota</taxon>
        <taxon>Betaproteobacteria</taxon>
        <taxon>Burkholderiales</taxon>
        <taxon>Alcaligenaceae</taxon>
        <taxon>Achromobacter</taxon>
    </lineage>
</organism>
<evidence type="ECO:0000256" key="6">
    <source>
        <dbReference type="SAM" id="MobiDB-lite"/>
    </source>
</evidence>
<dbReference type="PANTHER" id="PTHR35007:SF2">
    <property type="entry name" value="PILUS ASSEMBLE PROTEIN"/>
    <property type="match status" value="1"/>
</dbReference>
<evidence type="ECO:0000256" key="7">
    <source>
        <dbReference type="SAM" id="Phobius"/>
    </source>
</evidence>
<feature type="region of interest" description="Disordered" evidence="6">
    <location>
        <begin position="50"/>
        <end position="72"/>
    </location>
</feature>
<evidence type="ECO:0000313" key="9">
    <source>
        <dbReference type="EMBL" id="CAB3895783.1"/>
    </source>
</evidence>
<sequence length="334" mass="36316">MPAIESWNVSTVLAVALMLVAAAMLIVGLSMTRRLRGQDRSRQVVDQALAKREGRARAPAEAPAPAEGGQGRLAAATRAADSFGKRLSEGRFAEALLAGEDRKLVDLAGYDNPVTARLRFIVARFTLALLLPAAAVAFDLGRTVSGSALGLFVAAFFGFAIGYMLPKWLVRRRVSRRRRQAANELPLLIDLLRLLQGVGLSIDQSLQVLTKEFNQVLPVLTHELRLASELYVRGRTREQSLARLATGFDNDDLSAICRLIAQVDQHGGAVQEPLNRFGERLREKRRLELKEKVGKTTVKMTAVMIVTLLPALLIVTGGAGFVAVLRGLSRMGGM</sequence>
<reference evidence="9 10" key="1">
    <citation type="submission" date="2020-04" db="EMBL/GenBank/DDBJ databases">
        <authorList>
            <person name="De Canck E."/>
        </authorList>
    </citation>
    <scope>NUCLEOTIDE SEQUENCE [LARGE SCALE GENOMIC DNA]</scope>
    <source>
        <strain evidence="9 10">LMG 26788</strain>
    </source>
</reference>
<feature type="transmembrane region" description="Helical" evidence="7">
    <location>
        <begin position="147"/>
        <end position="170"/>
    </location>
</feature>
<evidence type="ECO:0000256" key="1">
    <source>
        <dbReference type="ARBA" id="ARBA00004651"/>
    </source>
</evidence>
<feature type="domain" description="Type II secretion system protein GspF" evidence="8">
    <location>
        <begin position="189"/>
        <end position="315"/>
    </location>
</feature>
<dbReference type="EMBL" id="CADIKZ010000011">
    <property type="protein sequence ID" value="CAB3895783.1"/>
    <property type="molecule type" value="Genomic_DNA"/>
</dbReference>
<accession>A0A6S7E440</accession>
<dbReference type="GO" id="GO:0005886">
    <property type="term" value="C:plasma membrane"/>
    <property type="evidence" value="ECO:0007669"/>
    <property type="project" value="UniProtKB-SubCell"/>
</dbReference>
<evidence type="ECO:0000256" key="4">
    <source>
        <dbReference type="ARBA" id="ARBA00022989"/>
    </source>
</evidence>
<dbReference type="InterPro" id="IPR018076">
    <property type="entry name" value="T2SS_GspF_dom"/>
</dbReference>
<evidence type="ECO:0000256" key="5">
    <source>
        <dbReference type="ARBA" id="ARBA00023136"/>
    </source>
</evidence>
<proteinExistence type="predicted"/>
<dbReference type="Pfam" id="PF00482">
    <property type="entry name" value="T2SSF"/>
    <property type="match status" value="1"/>
</dbReference>